<feature type="repeat" description="PPR" evidence="3">
    <location>
        <begin position="247"/>
        <end position="281"/>
    </location>
</feature>
<protein>
    <recommendedName>
        <fullName evidence="6">Pentacotripeptide-repeat region of PRORP domain-containing protein</fullName>
    </recommendedName>
</protein>
<evidence type="ECO:0000256" key="3">
    <source>
        <dbReference type="PROSITE-ProRule" id="PRU00708"/>
    </source>
</evidence>
<evidence type="ECO:0000256" key="2">
    <source>
        <dbReference type="ARBA" id="ARBA00022737"/>
    </source>
</evidence>
<dbReference type="InterPro" id="IPR002885">
    <property type="entry name" value="PPR_rpt"/>
</dbReference>
<comment type="similarity">
    <text evidence="1">Belongs to the PPR family. P subfamily.</text>
</comment>
<dbReference type="PROSITE" id="PS51375">
    <property type="entry name" value="PPR"/>
    <property type="match status" value="2"/>
</dbReference>
<name>A0A0L9TK65_PHAAN</name>
<proteinExistence type="inferred from homology"/>
<evidence type="ECO:0000256" key="1">
    <source>
        <dbReference type="ARBA" id="ARBA00007626"/>
    </source>
</evidence>
<dbReference type="Pfam" id="PF13041">
    <property type="entry name" value="PPR_2"/>
    <property type="match status" value="1"/>
</dbReference>
<dbReference type="NCBIfam" id="TIGR00756">
    <property type="entry name" value="PPR"/>
    <property type="match status" value="2"/>
</dbReference>
<gene>
    <name evidence="4" type="ORF">LR48_Vigan01g052800</name>
</gene>
<keyword evidence="2" id="KW-0677">Repeat</keyword>
<dbReference type="EMBL" id="CM003371">
    <property type="protein sequence ID" value="KOM30973.1"/>
    <property type="molecule type" value="Genomic_DNA"/>
</dbReference>
<evidence type="ECO:0008006" key="6">
    <source>
        <dbReference type="Google" id="ProtNLM"/>
    </source>
</evidence>
<sequence>MLTLLAKYSNEVLDTSKSPSWPSVVARSNGQGCEALHISDGTNPMIARAPRSTDATTTTDPFRALSRTTHFKPFTPKKSFGLGGLCTIWCRRPTKAVSSFNRKESIGRHLVALMGNKGHPLLSQSEKESSAISYALWSRGWKPDFMAYWVVVAGFRSMRNVAIMFFNFMVEKERFPTILTVNDLCRNLCRHGKVDELLETFHVLNSQNYFKDVEGFNVMISFLCRAGKVREGYTVLQEMKKKGFQPNVSSYNYIMEACCKEDLLRPARKLWDEMFSNGCLGNLKTLPIAIIGSGRGGRRR</sequence>
<evidence type="ECO:0000313" key="4">
    <source>
        <dbReference type="EMBL" id="KOM30973.1"/>
    </source>
</evidence>
<dbReference type="Proteomes" id="UP000053144">
    <property type="component" value="Chromosome 1"/>
</dbReference>
<organism evidence="4 5">
    <name type="scientific">Phaseolus angularis</name>
    <name type="common">Azuki bean</name>
    <name type="synonym">Vigna angularis</name>
    <dbReference type="NCBI Taxonomy" id="3914"/>
    <lineage>
        <taxon>Eukaryota</taxon>
        <taxon>Viridiplantae</taxon>
        <taxon>Streptophyta</taxon>
        <taxon>Embryophyta</taxon>
        <taxon>Tracheophyta</taxon>
        <taxon>Spermatophyta</taxon>
        <taxon>Magnoliopsida</taxon>
        <taxon>eudicotyledons</taxon>
        <taxon>Gunneridae</taxon>
        <taxon>Pentapetalae</taxon>
        <taxon>rosids</taxon>
        <taxon>fabids</taxon>
        <taxon>Fabales</taxon>
        <taxon>Fabaceae</taxon>
        <taxon>Papilionoideae</taxon>
        <taxon>50 kb inversion clade</taxon>
        <taxon>NPAAA clade</taxon>
        <taxon>indigoferoid/millettioid clade</taxon>
        <taxon>Phaseoleae</taxon>
        <taxon>Vigna</taxon>
    </lineage>
</organism>
<dbReference type="STRING" id="3914.A0A0L9TK65"/>
<feature type="repeat" description="PPR" evidence="3">
    <location>
        <begin position="212"/>
        <end position="246"/>
    </location>
</feature>
<dbReference type="PANTHER" id="PTHR47941">
    <property type="entry name" value="PENTATRICOPEPTIDE REPEAT-CONTAINING PROTEIN 3, MITOCHONDRIAL"/>
    <property type="match status" value="1"/>
</dbReference>
<dbReference type="Gramene" id="KOM30973">
    <property type="protein sequence ID" value="KOM30973"/>
    <property type="gene ID" value="LR48_Vigan01g052800"/>
</dbReference>
<evidence type="ECO:0000313" key="5">
    <source>
        <dbReference type="Proteomes" id="UP000053144"/>
    </source>
</evidence>
<dbReference type="Gene3D" id="1.25.40.10">
    <property type="entry name" value="Tetratricopeptide repeat domain"/>
    <property type="match status" value="1"/>
</dbReference>
<dbReference type="AlphaFoldDB" id="A0A0L9TK65"/>
<reference evidence="5" key="1">
    <citation type="journal article" date="2015" name="Proc. Natl. Acad. Sci. U.S.A.">
        <title>Genome sequencing of adzuki bean (Vigna angularis) provides insight into high starch and low fat accumulation and domestication.</title>
        <authorList>
            <person name="Yang K."/>
            <person name="Tian Z."/>
            <person name="Chen C."/>
            <person name="Luo L."/>
            <person name="Zhao B."/>
            <person name="Wang Z."/>
            <person name="Yu L."/>
            <person name="Li Y."/>
            <person name="Sun Y."/>
            <person name="Li W."/>
            <person name="Chen Y."/>
            <person name="Li Y."/>
            <person name="Zhang Y."/>
            <person name="Ai D."/>
            <person name="Zhao J."/>
            <person name="Shang C."/>
            <person name="Ma Y."/>
            <person name="Wu B."/>
            <person name="Wang M."/>
            <person name="Gao L."/>
            <person name="Sun D."/>
            <person name="Zhang P."/>
            <person name="Guo F."/>
            <person name="Wang W."/>
            <person name="Li Y."/>
            <person name="Wang J."/>
            <person name="Varshney R.K."/>
            <person name="Wang J."/>
            <person name="Ling H.Q."/>
            <person name="Wan P."/>
        </authorList>
    </citation>
    <scope>NUCLEOTIDE SEQUENCE</scope>
    <source>
        <strain evidence="5">cv. Jingnong 6</strain>
    </source>
</reference>
<dbReference type="InterPro" id="IPR011990">
    <property type="entry name" value="TPR-like_helical_dom_sf"/>
</dbReference>
<accession>A0A0L9TK65</accession>